<feature type="transmembrane region" description="Helical" evidence="1">
    <location>
        <begin position="75"/>
        <end position="99"/>
    </location>
</feature>
<keyword evidence="1" id="KW-0472">Membrane</keyword>
<keyword evidence="3" id="KW-1185">Reference proteome</keyword>
<evidence type="ECO:0000313" key="3">
    <source>
        <dbReference type="Proteomes" id="UP000249842"/>
    </source>
</evidence>
<proteinExistence type="predicted"/>
<dbReference type="RefSeq" id="WP_111456904.1">
    <property type="nucleotide sequence ID" value="NZ_QFYP01000001.1"/>
</dbReference>
<evidence type="ECO:0000313" key="2">
    <source>
        <dbReference type="EMBL" id="RAK59611.1"/>
    </source>
</evidence>
<dbReference type="OrthoDB" id="9814445at2"/>
<dbReference type="EMBL" id="QFYP01000001">
    <property type="protein sequence ID" value="RAK59611.1"/>
    <property type="molecule type" value="Genomic_DNA"/>
</dbReference>
<sequence>MGSFLYFIVRSLLELLVWAIIISAILSWLVAFDVINLRNRFVYNVSRFLDAVTRPVLAPFQRMIPSLGGVDISPIIVILIIQGTITYLLPLIFTPLIGLMG</sequence>
<gene>
    <name evidence="2" type="ORF">DJ021_07240</name>
</gene>
<evidence type="ECO:0000256" key="1">
    <source>
        <dbReference type="SAM" id="Phobius"/>
    </source>
</evidence>
<keyword evidence="1" id="KW-0812">Transmembrane</keyword>
<dbReference type="GO" id="GO:0016020">
    <property type="term" value="C:membrane"/>
    <property type="evidence" value="ECO:0007669"/>
    <property type="project" value="InterPro"/>
</dbReference>
<organism evidence="2 3">
    <name type="scientific">Phenylobacterium hankyongense</name>
    <dbReference type="NCBI Taxonomy" id="1813876"/>
    <lineage>
        <taxon>Bacteria</taxon>
        <taxon>Pseudomonadati</taxon>
        <taxon>Pseudomonadota</taxon>
        <taxon>Alphaproteobacteria</taxon>
        <taxon>Caulobacterales</taxon>
        <taxon>Caulobacteraceae</taxon>
        <taxon>Phenylobacterium</taxon>
    </lineage>
</organism>
<name>A0A328AZK2_9CAUL</name>
<keyword evidence="1" id="KW-1133">Transmembrane helix</keyword>
<accession>A0A328AZK2</accession>
<dbReference type="InterPro" id="IPR003425">
    <property type="entry name" value="CCB3/YggT"/>
</dbReference>
<dbReference type="AlphaFoldDB" id="A0A328AZK2"/>
<feature type="transmembrane region" description="Helical" evidence="1">
    <location>
        <begin position="12"/>
        <end position="31"/>
    </location>
</feature>
<protein>
    <submittedName>
        <fullName evidence="2">YggT family protein</fullName>
    </submittedName>
</protein>
<dbReference type="Proteomes" id="UP000249842">
    <property type="component" value="Unassembled WGS sequence"/>
</dbReference>
<dbReference type="Pfam" id="PF02325">
    <property type="entry name" value="CCB3_YggT"/>
    <property type="match status" value="1"/>
</dbReference>
<comment type="caution">
    <text evidence="2">The sequence shown here is derived from an EMBL/GenBank/DDBJ whole genome shotgun (WGS) entry which is preliminary data.</text>
</comment>
<reference evidence="3" key="1">
    <citation type="submission" date="2018-05" db="EMBL/GenBank/DDBJ databases">
        <authorList>
            <person name="Li X."/>
        </authorList>
    </citation>
    <scope>NUCLEOTIDE SEQUENCE [LARGE SCALE GENOMIC DNA]</scope>
    <source>
        <strain evidence="3">HKS-05</strain>
    </source>
</reference>